<dbReference type="PANTHER" id="PTHR35603:SF2">
    <property type="entry name" value="OUTER MEMBRANE LIPOPROTEIN"/>
    <property type="match status" value="1"/>
</dbReference>
<evidence type="ECO:0000256" key="3">
    <source>
        <dbReference type="SAM" id="SignalP"/>
    </source>
</evidence>
<comment type="subcellular location">
    <subcellularLocation>
        <location evidence="1">Membrane</location>
    </subcellularLocation>
</comment>
<feature type="signal peptide" evidence="3">
    <location>
        <begin position="1"/>
        <end position="21"/>
    </location>
</feature>
<comment type="caution">
    <text evidence="5">The sequence shown here is derived from an EMBL/GenBank/DDBJ whole genome shotgun (WGS) entry which is preliminary data.</text>
</comment>
<keyword evidence="3" id="KW-0732">Signal</keyword>
<accession>A0A558CUF3</accession>
<dbReference type="GO" id="GO:0019867">
    <property type="term" value="C:outer membrane"/>
    <property type="evidence" value="ECO:0007669"/>
    <property type="project" value="InterPro"/>
</dbReference>
<dbReference type="InterPro" id="IPR008816">
    <property type="entry name" value="Gly_zipper_2TM_dom"/>
</dbReference>
<feature type="chain" id="PRO_5022011754" evidence="3">
    <location>
        <begin position="22"/>
        <end position="180"/>
    </location>
</feature>
<evidence type="ECO:0000313" key="6">
    <source>
        <dbReference type="Proteomes" id="UP000317355"/>
    </source>
</evidence>
<dbReference type="AlphaFoldDB" id="A0A558CUF3"/>
<name>A0A558CUF3_9GAMM</name>
<proteinExistence type="predicted"/>
<dbReference type="Pfam" id="PF05433">
    <property type="entry name" value="Rick_17kDa_Anti"/>
    <property type="match status" value="1"/>
</dbReference>
<reference evidence="5 6" key="1">
    <citation type="submission" date="2019-07" db="EMBL/GenBank/DDBJ databases">
        <title>The pathways for chlorine oxyanion respiration interact through the shared metabolite chlorate.</title>
        <authorList>
            <person name="Barnum T.P."/>
            <person name="Cheng Y."/>
            <person name="Hill K.A."/>
            <person name="Lucas L.N."/>
            <person name="Carlson H.K."/>
            <person name="Coates J.D."/>
        </authorList>
    </citation>
    <scope>NUCLEOTIDE SEQUENCE [LARGE SCALE GENOMIC DNA]</scope>
    <source>
        <strain evidence="5">BK-3</strain>
    </source>
</reference>
<gene>
    <name evidence="5" type="ORF">FHK82_13685</name>
</gene>
<dbReference type="EMBL" id="VMRY01000070">
    <property type="protein sequence ID" value="TVT52408.1"/>
    <property type="molecule type" value="Genomic_DNA"/>
</dbReference>
<evidence type="ECO:0000313" key="5">
    <source>
        <dbReference type="EMBL" id="TVT52408.1"/>
    </source>
</evidence>
<dbReference type="PANTHER" id="PTHR35603">
    <property type="match status" value="1"/>
</dbReference>
<dbReference type="InterPro" id="IPR051407">
    <property type="entry name" value="Bact_OM_lipoprot/Surf_antigen"/>
</dbReference>
<dbReference type="NCBIfam" id="NF008437">
    <property type="entry name" value="PRK11280.1"/>
    <property type="match status" value="1"/>
</dbReference>
<evidence type="ECO:0000256" key="2">
    <source>
        <dbReference type="ARBA" id="ARBA00023136"/>
    </source>
</evidence>
<protein>
    <submittedName>
        <fullName evidence="5">Glycine zipper 2TM domain-containing protein</fullName>
    </submittedName>
</protein>
<organism evidence="5 6">
    <name type="scientific">Sedimenticola thiotaurini</name>
    <dbReference type="NCBI Taxonomy" id="1543721"/>
    <lineage>
        <taxon>Bacteria</taxon>
        <taxon>Pseudomonadati</taxon>
        <taxon>Pseudomonadota</taxon>
        <taxon>Gammaproteobacteria</taxon>
        <taxon>Chromatiales</taxon>
        <taxon>Sedimenticolaceae</taxon>
        <taxon>Sedimenticola</taxon>
    </lineage>
</organism>
<feature type="domain" description="Glycine zipper 2TM" evidence="4">
    <location>
        <begin position="69"/>
        <end position="107"/>
    </location>
</feature>
<sequence length="180" mass="19930">MKKSTLLLAATLSTVTAVSMADNSFYDKARVINSQPLYETVRVNHPEERCWNERVEHRGGSRSDSYTPSIAGAIVGGVVGNQFGKGKGKDAMTVAGVLLGASVGNDLGKRPGRSYVTSERRCESVDNFREHEELVGYRVKYRYNGQVFHTRTSQDPGKFINVRVSVAPTEGANYDFREYD</sequence>
<evidence type="ECO:0000259" key="4">
    <source>
        <dbReference type="Pfam" id="PF05433"/>
    </source>
</evidence>
<evidence type="ECO:0000256" key="1">
    <source>
        <dbReference type="ARBA" id="ARBA00004370"/>
    </source>
</evidence>
<dbReference type="Proteomes" id="UP000317355">
    <property type="component" value="Unassembled WGS sequence"/>
</dbReference>
<keyword evidence="2" id="KW-0472">Membrane</keyword>